<protein>
    <submittedName>
        <fullName evidence="1">Uncharacterized protein</fullName>
    </submittedName>
</protein>
<reference evidence="2" key="1">
    <citation type="submission" date="2017-04" db="EMBL/GenBank/DDBJ databases">
        <title>Genome evolution of the luminous symbionts of deep sea anglerfish.</title>
        <authorList>
            <person name="Hendry T.A."/>
        </authorList>
    </citation>
    <scope>NUCLEOTIDE SEQUENCE [LARGE SCALE GENOMIC DNA]</scope>
</reference>
<sequence>MDKIGLKDRIEGIKKNIIIRNQSGSPLLSGDSVAYHRQKAQASVTP</sequence>
<evidence type="ECO:0000313" key="2">
    <source>
        <dbReference type="Proteomes" id="UP000219020"/>
    </source>
</evidence>
<evidence type="ECO:0000313" key="1">
    <source>
        <dbReference type="EMBL" id="PCS22032.1"/>
    </source>
</evidence>
<dbReference type="AlphaFoldDB" id="A0A2A5T1J0"/>
<proteinExistence type="predicted"/>
<gene>
    <name evidence="1" type="ORF">BTN49_2497</name>
</gene>
<comment type="caution">
    <text evidence="1">The sequence shown here is derived from an EMBL/GenBank/DDBJ whole genome shotgun (WGS) entry which is preliminary data.</text>
</comment>
<accession>A0A2A5T1J0</accession>
<keyword evidence="2" id="KW-1185">Reference proteome</keyword>
<dbReference type="Proteomes" id="UP000219020">
    <property type="component" value="Unassembled WGS sequence"/>
</dbReference>
<name>A0A2A5T1J0_9GAMM</name>
<dbReference type="EMBL" id="NBYY01000028">
    <property type="protein sequence ID" value="PCS22032.1"/>
    <property type="molecule type" value="Genomic_DNA"/>
</dbReference>
<organism evidence="1 2">
    <name type="scientific">Candidatus Enterovibrio escicola</name>
    <dbReference type="NCBI Taxonomy" id="1927127"/>
    <lineage>
        <taxon>Bacteria</taxon>
        <taxon>Pseudomonadati</taxon>
        <taxon>Pseudomonadota</taxon>
        <taxon>Gammaproteobacteria</taxon>
        <taxon>Vibrionales</taxon>
        <taxon>Vibrionaceae</taxon>
        <taxon>Enterovibrio</taxon>
    </lineage>
</organism>